<dbReference type="PANTHER" id="PTHR33562:SF2">
    <property type="entry name" value="PROTEIN QUIVER"/>
    <property type="match status" value="1"/>
</dbReference>
<evidence type="ECO:0000256" key="1">
    <source>
        <dbReference type="ARBA" id="ARBA00022729"/>
    </source>
</evidence>
<keyword evidence="1" id="KW-0732">Signal</keyword>
<dbReference type="InterPro" id="IPR031424">
    <property type="entry name" value="QVR-like"/>
</dbReference>
<dbReference type="Pfam" id="PF17064">
    <property type="entry name" value="QVR"/>
    <property type="match status" value="1"/>
</dbReference>
<reference evidence="3" key="1">
    <citation type="submission" date="2020-11" db="EMBL/GenBank/DDBJ databases">
        <authorList>
            <person name="Tran Van P."/>
        </authorList>
    </citation>
    <scope>NUCLEOTIDE SEQUENCE</scope>
</reference>
<dbReference type="GO" id="GO:0032222">
    <property type="term" value="P:regulation of synaptic transmission, cholinergic"/>
    <property type="evidence" value="ECO:0007669"/>
    <property type="project" value="InterPro"/>
</dbReference>
<dbReference type="SUPFAM" id="SSF57302">
    <property type="entry name" value="Snake toxin-like"/>
    <property type="match status" value="1"/>
</dbReference>
<evidence type="ECO:0008006" key="5">
    <source>
        <dbReference type="Google" id="ProtNLM"/>
    </source>
</evidence>
<accession>A0A7R9BTR0</accession>
<gene>
    <name evidence="3" type="ORF">NMOB1V02_LOCUS9073</name>
</gene>
<dbReference type="Proteomes" id="UP000678499">
    <property type="component" value="Unassembled WGS sequence"/>
</dbReference>
<dbReference type="EMBL" id="OA884896">
    <property type="protein sequence ID" value="CAD7281427.1"/>
    <property type="molecule type" value="Genomic_DNA"/>
</dbReference>
<organism evidence="3">
    <name type="scientific">Notodromas monacha</name>
    <dbReference type="NCBI Taxonomy" id="399045"/>
    <lineage>
        <taxon>Eukaryota</taxon>
        <taxon>Metazoa</taxon>
        <taxon>Ecdysozoa</taxon>
        <taxon>Arthropoda</taxon>
        <taxon>Crustacea</taxon>
        <taxon>Oligostraca</taxon>
        <taxon>Ostracoda</taxon>
        <taxon>Podocopa</taxon>
        <taxon>Podocopida</taxon>
        <taxon>Cypridocopina</taxon>
        <taxon>Cypridoidea</taxon>
        <taxon>Cyprididae</taxon>
        <taxon>Notodromas</taxon>
    </lineage>
</organism>
<dbReference type="OrthoDB" id="6083863at2759"/>
<evidence type="ECO:0000313" key="4">
    <source>
        <dbReference type="Proteomes" id="UP000678499"/>
    </source>
</evidence>
<dbReference type="PANTHER" id="PTHR33562">
    <property type="entry name" value="ATILLA, ISOFORM B-RELATED-RELATED"/>
    <property type="match status" value="1"/>
</dbReference>
<keyword evidence="2" id="KW-0325">Glycoprotein</keyword>
<dbReference type="GO" id="GO:0030431">
    <property type="term" value="P:sleep"/>
    <property type="evidence" value="ECO:0007669"/>
    <property type="project" value="InterPro"/>
</dbReference>
<dbReference type="InterPro" id="IPR045860">
    <property type="entry name" value="Snake_toxin-like_sf"/>
</dbReference>
<dbReference type="InterPro" id="IPR050975">
    <property type="entry name" value="Sleep_regulator"/>
</dbReference>
<evidence type="ECO:0000313" key="3">
    <source>
        <dbReference type="EMBL" id="CAD7281427.1"/>
    </source>
</evidence>
<proteinExistence type="predicted"/>
<dbReference type="AlphaFoldDB" id="A0A7R9BTR0"/>
<dbReference type="EMBL" id="CAJPEX010002859">
    <property type="protein sequence ID" value="CAG0921579.1"/>
    <property type="molecule type" value="Genomic_DNA"/>
</dbReference>
<keyword evidence="4" id="KW-1185">Reference proteome</keyword>
<name>A0A7R9BTR0_9CRUS</name>
<sequence length="134" mass="14657">MVNKLKIKHIGLAIFCYDCNSRTDPRCGDPFDNFSIAQVDCSQKIMPHLNNSTANKCRKITQKVDGTVRVHRSCGWIDDHYGTNCYMRSGTYHVLVEYCACEGDACNAGVTVTPSWTAAAVASAVLLPVLIAAL</sequence>
<evidence type="ECO:0000256" key="2">
    <source>
        <dbReference type="ARBA" id="ARBA00023180"/>
    </source>
</evidence>
<protein>
    <recommendedName>
        <fullName evidence="5">Protein sleepless</fullName>
    </recommendedName>
</protein>